<feature type="domain" description="Major facilitator superfamily (MFS) profile" evidence="9">
    <location>
        <begin position="14"/>
        <end position="402"/>
    </location>
</feature>
<feature type="compositionally biased region" description="Pro residues" evidence="7">
    <location>
        <begin position="540"/>
        <end position="549"/>
    </location>
</feature>
<protein>
    <submittedName>
        <fullName evidence="10">MFS transporter</fullName>
    </submittedName>
</protein>
<feature type="transmembrane region" description="Helical" evidence="8">
    <location>
        <begin position="312"/>
        <end position="335"/>
    </location>
</feature>
<feature type="transmembrane region" description="Helical" evidence="8">
    <location>
        <begin position="20"/>
        <end position="44"/>
    </location>
</feature>
<evidence type="ECO:0000256" key="4">
    <source>
        <dbReference type="ARBA" id="ARBA00022692"/>
    </source>
</evidence>
<keyword evidence="6 8" id="KW-0472">Membrane</keyword>
<dbReference type="InterPro" id="IPR036259">
    <property type="entry name" value="MFS_trans_sf"/>
</dbReference>
<dbReference type="Gene3D" id="1.20.1250.20">
    <property type="entry name" value="MFS general substrate transporter like domains"/>
    <property type="match status" value="1"/>
</dbReference>
<feature type="transmembrane region" description="Helical" evidence="8">
    <location>
        <begin position="80"/>
        <end position="101"/>
    </location>
</feature>
<comment type="caution">
    <text evidence="10">The sequence shown here is derived from an EMBL/GenBank/DDBJ whole genome shotgun (WGS) entry which is preliminary data.</text>
</comment>
<evidence type="ECO:0000256" key="5">
    <source>
        <dbReference type="ARBA" id="ARBA00022989"/>
    </source>
</evidence>
<comment type="subcellular location">
    <subcellularLocation>
        <location evidence="1">Cell membrane</location>
        <topology evidence="1">Multi-pass membrane protein</topology>
    </subcellularLocation>
</comment>
<sequence length="549" mass="58722">MRKAPQLAPFQHPVFRAIWLASLASNMGGLIQNVGAAWLMTAIGGSRGEIALVQASQTVPIMLFSLAAGAIADNFDRRRLMLAAQCFLLLVSLSLTVVTWSGHVTPWMLLGFTFLVGCGTAFNGPAWQSLVGEMVPRSDLSAAISLNAIGFNVARSIGPAIGGVIVATVGAFAAFAINTVSYVGLIGVLARWKPQERKETLPPERLGSAMLAGLRFVSMSPGIFVVLGRGAVFGFGGIAVQALMPLIARDLTGGGAATYGLLLGGFGVGAVFGAFFGSRLRETISLEMLVRIAFVLAALCAGLAGLSSSSALAILAMLAGGGAWTMAMSSFNAAVQLSAPRWVVGRALALYQMATFGGMSAGSWVWGLVAEDIGTRQALYFSAATLAVGAAIGLRYVLPDMRTLREHPPADWNEPDLALAIRKGAGPVFVTIEFIIDDADVREFLAAMADRRRVRIRNGARHWSLLRDLADPRVWTERYDTPTWHEYVRQNQRMTQADVALGDRLRALHRGEARPRVRRMIEDRTGWTAADRNPDRRLTPPAPDPGGSH</sequence>
<name>A0ABT1LAL7_9HYPH</name>
<evidence type="ECO:0000256" key="3">
    <source>
        <dbReference type="ARBA" id="ARBA00022475"/>
    </source>
</evidence>
<dbReference type="Pfam" id="PF05977">
    <property type="entry name" value="MFS_3"/>
    <property type="match status" value="1"/>
</dbReference>
<evidence type="ECO:0000256" key="7">
    <source>
        <dbReference type="SAM" id="MobiDB-lite"/>
    </source>
</evidence>
<feature type="transmembrane region" description="Helical" evidence="8">
    <location>
        <begin position="288"/>
        <end position="306"/>
    </location>
</feature>
<dbReference type="SUPFAM" id="SSF103473">
    <property type="entry name" value="MFS general substrate transporter"/>
    <property type="match status" value="1"/>
</dbReference>
<dbReference type="Proteomes" id="UP001205890">
    <property type="component" value="Unassembled WGS sequence"/>
</dbReference>
<dbReference type="InterPro" id="IPR020846">
    <property type="entry name" value="MFS_dom"/>
</dbReference>
<dbReference type="PROSITE" id="PS50850">
    <property type="entry name" value="MFS"/>
    <property type="match status" value="1"/>
</dbReference>
<feature type="region of interest" description="Disordered" evidence="7">
    <location>
        <begin position="523"/>
        <end position="549"/>
    </location>
</feature>
<feature type="transmembrane region" description="Helical" evidence="8">
    <location>
        <begin position="164"/>
        <end position="190"/>
    </location>
</feature>
<dbReference type="EMBL" id="JANCLU010000005">
    <property type="protein sequence ID" value="MCP8938156.1"/>
    <property type="molecule type" value="Genomic_DNA"/>
</dbReference>
<reference evidence="10 11" key="1">
    <citation type="submission" date="2022-07" db="EMBL/GenBank/DDBJ databases">
        <authorList>
            <person name="Li W.-J."/>
            <person name="Deng Q.-Q."/>
        </authorList>
    </citation>
    <scope>NUCLEOTIDE SEQUENCE [LARGE SCALE GENOMIC DNA]</scope>
    <source>
        <strain evidence="10 11">SYSU M60028</strain>
    </source>
</reference>
<dbReference type="RefSeq" id="WP_254739811.1">
    <property type="nucleotide sequence ID" value="NZ_JANCLU010000005.1"/>
</dbReference>
<evidence type="ECO:0000256" key="2">
    <source>
        <dbReference type="ARBA" id="ARBA00022448"/>
    </source>
</evidence>
<feature type="transmembrane region" description="Helical" evidence="8">
    <location>
        <begin position="256"/>
        <end position="276"/>
    </location>
</feature>
<evidence type="ECO:0000259" key="9">
    <source>
        <dbReference type="PROSITE" id="PS50850"/>
    </source>
</evidence>
<dbReference type="InterPro" id="IPR010290">
    <property type="entry name" value="TM_effector"/>
</dbReference>
<feature type="transmembrane region" description="Helical" evidence="8">
    <location>
        <begin position="223"/>
        <end position="244"/>
    </location>
</feature>
<accession>A0ABT1LAL7</accession>
<evidence type="ECO:0000256" key="8">
    <source>
        <dbReference type="SAM" id="Phobius"/>
    </source>
</evidence>
<dbReference type="PANTHER" id="PTHR23513">
    <property type="entry name" value="INTEGRAL MEMBRANE EFFLUX PROTEIN-RELATED"/>
    <property type="match status" value="1"/>
</dbReference>
<keyword evidence="2" id="KW-0813">Transport</keyword>
<gene>
    <name evidence="10" type="ORF">NK718_06490</name>
</gene>
<organism evidence="10 11">
    <name type="scientific">Alsobacter ponti</name>
    <dbReference type="NCBI Taxonomy" id="2962936"/>
    <lineage>
        <taxon>Bacteria</taxon>
        <taxon>Pseudomonadati</taxon>
        <taxon>Pseudomonadota</taxon>
        <taxon>Alphaproteobacteria</taxon>
        <taxon>Hyphomicrobiales</taxon>
        <taxon>Alsobacteraceae</taxon>
        <taxon>Alsobacter</taxon>
    </lineage>
</organism>
<feature type="transmembrane region" description="Helical" evidence="8">
    <location>
        <begin position="107"/>
        <end position="127"/>
    </location>
</feature>
<evidence type="ECO:0000256" key="1">
    <source>
        <dbReference type="ARBA" id="ARBA00004651"/>
    </source>
</evidence>
<keyword evidence="3" id="KW-1003">Cell membrane</keyword>
<keyword evidence="5 8" id="KW-1133">Transmembrane helix</keyword>
<feature type="transmembrane region" description="Helical" evidence="8">
    <location>
        <begin position="50"/>
        <end position="68"/>
    </location>
</feature>
<evidence type="ECO:0000313" key="10">
    <source>
        <dbReference type="EMBL" id="MCP8938156.1"/>
    </source>
</evidence>
<evidence type="ECO:0000256" key="6">
    <source>
        <dbReference type="ARBA" id="ARBA00023136"/>
    </source>
</evidence>
<feature type="transmembrane region" description="Helical" evidence="8">
    <location>
        <begin position="347"/>
        <end position="366"/>
    </location>
</feature>
<proteinExistence type="predicted"/>
<dbReference type="CDD" id="cd06173">
    <property type="entry name" value="MFS_MefA_like"/>
    <property type="match status" value="1"/>
</dbReference>
<keyword evidence="4 8" id="KW-0812">Transmembrane</keyword>
<keyword evidence="11" id="KW-1185">Reference proteome</keyword>
<evidence type="ECO:0000313" key="11">
    <source>
        <dbReference type="Proteomes" id="UP001205890"/>
    </source>
</evidence>
<feature type="transmembrane region" description="Helical" evidence="8">
    <location>
        <begin position="378"/>
        <end position="398"/>
    </location>
</feature>
<dbReference type="PANTHER" id="PTHR23513:SF11">
    <property type="entry name" value="STAPHYLOFERRIN A TRANSPORTER"/>
    <property type="match status" value="1"/>
</dbReference>
<feature type="transmembrane region" description="Helical" evidence="8">
    <location>
        <begin position="139"/>
        <end position="158"/>
    </location>
</feature>